<dbReference type="EMBL" id="PVNK01000030">
    <property type="protein sequence ID" value="PRQ04672.1"/>
    <property type="molecule type" value="Genomic_DNA"/>
</dbReference>
<keyword evidence="2" id="KW-0378">Hydrolase</keyword>
<dbReference type="Gene3D" id="2.40.10.120">
    <property type="match status" value="1"/>
</dbReference>
<gene>
    <name evidence="2" type="primary">htrA_1</name>
    <name evidence="2" type="ORF">ENSA5_05860</name>
</gene>
<evidence type="ECO:0000256" key="1">
    <source>
        <dbReference type="SAM" id="SignalP"/>
    </source>
</evidence>
<dbReference type="Pfam" id="PF13365">
    <property type="entry name" value="Trypsin_2"/>
    <property type="match status" value="1"/>
</dbReference>
<feature type="chain" id="PRO_5015611301" evidence="1">
    <location>
        <begin position="28"/>
        <end position="466"/>
    </location>
</feature>
<dbReference type="InterPro" id="IPR009003">
    <property type="entry name" value="Peptidase_S1_PA"/>
</dbReference>
<proteinExistence type="predicted"/>
<dbReference type="RefSeq" id="WP_146155260.1">
    <property type="nucleotide sequence ID" value="NZ_PVNK01000030.1"/>
</dbReference>
<dbReference type="PANTHER" id="PTHR43019">
    <property type="entry name" value="SERINE ENDOPROTEASE DEGS"/>
    <property type="match status" value="1"/>
</dbReference>
<name>A0A2S9YI02_9BACT</name>
<dbReference type="InterPro" id="IPR001940">
    <property type="entry name" value="Peptidase_S1C"/>
</dbReference>
<dbReference type="AlphaFoldDB" id="A0A2S9YI02"/>
<feature type="signal peptide" evidence="1">
    <location>
        <begin position="1"/>
        <end position="27"/>
    </location>
</feature>
<evidence type="ECO:0000313" key="3">
    <source>
        <dbReference type="Proteomes" id="UP000237968"/>
    </source>
</evidence>
<keyword evidence="3" id="KW-1185">Reference proteome</keyword>
<dbReference type="PROSITE" id="PS51257">
    <property type="entry name" value="PROKAR_LIPOPROTEIN"/>
    <property type="match status" value="1"/>
</dbReference>
<organism evidence="2 3">
    <name type="scientific">Enhygromyxa salina</name>
    <dbReference type="NCBI Taxonomy" id="215803"/>
    <lineage>
        <taxon>Bacteria</taxon>
        <taxon>Pseudomonadati</taxon>
        <taxon>Myxococcota</taxon>
        <taxon>Polyangia</taxon>
        <taxon>Nannocystales</taxon>
        <taxon>Nannocystaceae</taxon>
        <taxon>Enhygromyxa</taxon>
    </lineage>
</organism>
<dbReference type="GO" id="GO:0006508">
    <property type="term" value="P:proteolysis"/>
    <property type="evidence" value="ECO:0007669"/>
    <property type="project" value="UniProtKB-KW"/>
</dbReference>
<dbReference type="Proteomes" id="UP000237968">
    <property type="component" value="Unassembled WGS sequence"/>
</dbReference>
<keyword evidence="2" id="KW-0645">Protease</keyword>
<protein>
    <submittedName>
        <fullName evidence="2">Putative serine protease HtrA</fullName>
    </submittedName>
</protein>
<evidence type="ECO:0000313" key="2">
    <source>
        <dbReference type="EMBL" id="PRQ04672.1"/>
    </source>
</evidence>
<comment type="caution">
    <text evidence="2">The sequence shown here is derived from an EMBL/GenBank/DDBJ whole genome shotgun (WGS) entry which is preliminary data.</text>
</comment>
<dbReference type="PANTHER" id="PTHR43019:SF23">
    <property type="entry name" value="PROTEASE DO-LIKE 5, CHLOROPLASTIC"/>
    <property type="match status" value="1"/>
</dbReference>
<dbReference type="GO" id="GO:0004252">
    <property type="term" value="F:serine-type endopeptidase activity"/>
    <property type="evidence" value="ECO:0007669"/>
    <property type="project" value="InterPro"/>
</dbReference>
<dbReference type="OrthoDB" id="9766361at2"/>
<keyword evidence="1" id="KW-0732">Signal</keyword>
<accession>A0A2S9YI02</accession>
<dbReference type="SUPFAM" id="SSF50494">
    <property type="entry name" value="Trypsin-like serine proteases"/>
    <property type="match status" value="1"/>
</dbReference>
<sequence>MGSRVRWSGVVAILVLLSGSSAGCSSAHELNGVRVARGVKGRSLDPSVVAERSAGAVGVVVTDTGRGLGFVVDPSGYMITNRHVVEDADYIDVVSFPGLDPAPEFTQVEIVYIDPVRDLALLRVITDTPLPYLTLATGTRAPASDYVTERDTVVLLSREVGPEEAAALEHDPGLLAHTGRVERIEVYNPSVGPGPYLGVSAQIEQGQSGGPVLDRWGRAVGVVTWTWKDQKGGFAIPISEAARMLAERPKLETKGEQRLRAEDRAKSYLAALGTASADELRRLTSPSRAREVRDETVDVLFERSIAGTVLQTFVGAIEELLADAARGADDPFPVFERMVEHTGTDAFMRKLGVEGSMSKDAVVTFFHEMGSAYMAARWFGDYDRREALMVAVQRVHSLDAARNIALIGTLEGLAGVRALVEGVEVTPGFYAPQATVTVDIGHGKKLAVQMRLEWGDWYVVGVESAS</sequence>
<dbReference type="PRINTS" id="PR00834">
    <property type="entry name" value="PROTEASES2C"/>
</dbReference>
<reference evidence="2 3" key="1">
    <citation type="submission" date="2018-03" db="EMBL/GenBank/DDBJ databases">
        <title>Draft Genome Sequences of the Obligatory Marine Myxobacteria Enhygromyxa salina SWB005.</title>
        <authorList>
            <person name="Poehlein A."/>
            <person name="Moghaddam J.A."/>
            <person name="Harms H."/>
            <person name="Alanjari M."/>
            <person name="Koenig G.M."/>
            <person name="Daniel R."/>
            <person name="Schaeberle T.F."/>
        </authorList>
    </citation>
    <scope>NUCLEOTIDE SEQUENCE [LARGE SCALE GENOMIC DNA]</scope>
    <source>
        <strain evidence="2 3">SWB005</strain>
    </source>
</reference>